<dbReference type="GO" id="GO:0004499">
    <property type="term" value="F:N,N-dimethylaniline monooxygenase activity"/>
    <property type="evidence" value="ECO:0007669"/>
    <property type="project" value="InterPro"/>
</dbReference>
<dbReference type="InterPro" id="IPR000960">
    <property type="entry name" value="Flavin_mOase"/>
</dbReference>
<keyword evidence="4" id="KW-0521">NADP</keyword>
<dbReference type="EMBL" id="CAKKNE010000006">
    <property type="protein sequence ID" value="CAH0378665.1"/>
    <property type="molecule type" value="Genomic_DNA"/>
</dbReference>
<dbReference type="SUPFAM" id="SSF51905">
    <property type="entry name" value="FAD/NAD(P)-binding domain"/>
    <property type="match status" value="1"/>
</dbReference>
<sequence length="450" mass="49760">MHKSLLMMAAALAEGLRVSRRVAVVGGGSAGVAAARFLKQAGHKPNVFETGASFGGVWAERPTNNVVYKNLRTNLPKQVMQSPDLDFPSSLPSYVDGRALGAYISTYAEKFGVEATFGARVLEVTPLADDRWQVKYETQQGCVEDDYDAVVVCNGHYEAPYIPEIPGQDEWLNGDRSIIHSLHYNVPEPYEGKSVLIVGGRSSGVDISRELQNVADWTYIIEKKCSDLVSDSQKRVTHVPVGAALNADGHLYVDSTKAPGPPVDSVILATGYVYAFPFLQEDEVGMEFEGRRSCRPLYLHLQHAERPTLGFVGIQLAVPCPIPTFEAQSRYLGEAWATSEGALTPLGERQSWVAQRLSTIEASGREQDLHYTTAEGSSAWAYIRELVDAAPSPPKTSWLDSDDFDARLSTVESIYRDRGARYPTKPWHDDAYRRCEYSVDWERGTWDVAC</sequence>
<keyword evidence="6" id="KW-0732">Signal</keyword>
<evidence type="ECO:0000256" key="1">
    <source>
        <dbReference type="ARBA" id="ARBA00009183"/>
    </source>
</evidence>
<accession>A0A8J2SZ88</accession>
<dbReference type="InterPro" id="IPR050346">
    <property type="entry name" value="FMO-like"/>
</dbReference>
<proteinExistence type="inferred from homology"/>
<evidence type="ECO:0000313" key="8">
    <source>
        <dbReference type="Proteomes" id="UP000789595"/>
    </source>
</evidence>
<comment type="similarity">
    <text evidence="1">Belongs to the FMO family.</text>
</comment>
<dbReference type="GO" id="GO:0050660">
    <property type="term" value="F:flavin adenine dinucleotide binding"/>
    <property type="evidence" value="ECO:0007669"/>
    <property type="project" value="InterPro"/>
</dbReference>
<dbReference type="Gene3D" id="3.50.50.60">
    <property type="entry name" value="FAD/NAD(P)-binding domain"/>
    <property type="match status" value="3"/>
</dbReference>
<evidence type="ECO:0000256" key="4">
    <source>
        <dbReference type="ARBA" id="ARBA00022857"/>
    </source>
</evidence>
<dbReference type="AlphaFoldDB" id="A0A8J2SZ88"/>
<organism evidence="7 8">
    <name type="scientific">Pelagomonas calceolata</name>
    <dbReference type="NCBI Taxonomy" id="35677"/>
    <lineage>
        <taxon>Eukaryota</taxon>
        <taxon>Sar</taxon>
        <taxon>Stramenopiles</taxon>
        <taxon>Ochrophyta</taxon>
        <taxon>Pelagophyceae</taxon>
        <taxon>Pelagomonadales</taxon>
        <taxon>Pelagomonadaceae</taxon>
        <taxon>Pelagomonas</taxon>
    </lineage>
</organism>
<dbReference type="PANTHER" id="PTHR23023">
    <property type="entry name" value="DIMETHYLANILINE MONOOXYGENASE"/>
    <property type="match status" value="1"/>
</dbReference>
<keyword evidence="2" id="KW-0285">Flavoprotein</keyword>
<keyword evidence="5" id="KW-0560">Oxidoreductase</keyword>
<evidence type="ECO:0000256" key="6">
    <source>
        <dbReference type="SAM" id="SignalP"/>
    </source>
</evidence>
<evidence type="ECO:0000256" key="3">
    <source>
        <dbReference type="ARBA" id="ARBA00022827"/>
    </source>
</evidence>
<dbReference type="InterPro" id="IPR036188">
    <property type="entry name" value="FAD/NAD-bd_sf"/>
</dbReference>
<keyword evidence="3" id="KW-0274">FAD</keyword>
<dbReference type="Proteomes" id="UP000789595">
    <property type="component" value="Unassembled WGS sequence"/>
</dbReference>
<dbReference type="Pfam" id="PF00743">
    <property type="entry name" value="FMO-like"/>
    <property type="match status" value="2"/>
</dbReference>
<name>A0A8J2SZ88_9STRA</name>
<dbReference type="PRINTS" id="PR00370">
    <property type="entry name" value="FMOXYGENASE"/>
</dbReference>
<dbReference type="GO" id="GO:0050661">
    <property type="term" value="F:NADP binding"/>
    <property type="evidence" value="ECO:0007669"/>
    <property type="project" value="InterPro"/>
</dbReference>
<evidence type="ECO:0000313" key="7">
    <source>
        <dbReference type="EMBL" id="CAH0378665.1"/>
    </source>
</evidence>
<feature type="chain" id="PRO_5035289746" description="Flavin-containing monooxygenase" evidence="6">
    <location>
        <begin position="16"/>
        <end position="450"/>
    </location>
</feature>
<dbReference type="OrthoDB" id="66881at2759"/>
<evidence type="ECO:0000256" key="5">
    <source>
        <dbReference type="ARBA" id="ARBA00023002"/>
    </source>
</evidence>
<evidence type="ECO:0008006" key="9">
    <source>
        <dbReference type="Google" id="ProtNLM"/>
    </source>
</evidence>
<gene>
    <name evidence="7" type="ORF">PECAL_6P02610</name>
</gene>
<comment type="caution">
    <text evidence="7">The sequence shown here is derived from an EMBL/GenBank/DDBJ whole genome shotgun (WGS) entry which is preliminary data.</text>
</comment>
<reference evidence="7" key="1">
    <citation type="submission" date="2021-11" db="EMBL/GenBank/DDBJ databases">
        <authorList>
            <consortium name="Genoscope - CEA"/>
            <person name="William W."/>
        </authorList>
    </citation>
    <scope>NUCLEOTIDE SEQUENCE</scope>
</reference>
<protein>
    <recommendedName>
        <fullName evidence="9">Flavin-containing monooxygenase</fullName>
    </recommendedName>
</protein>
<feature type="signal peptide" evidence="6">
    <location>
        <begin position="1"/>
        <end position="15"/>
    </location>
</feature>
<keyword evidence="8" id="KW-1185">Reference proteome</keyword>
<evidence type="ECO:0000256" key="2">
    <source>
        <dbReference type="ARBA" id="ARBA00022630"/>
    </source>
</evidence>
<dbReference type="InterPro" id="IPR020946">
    <property type="entry name" value="Flavin_mOase-like"/>
</dbReference>